<gene>
    <name evidence="2" type="ORF">ISP18_14105</name>
</gene>
<reference evidence="2 3" key="1">
    <citation type="submission" date="2020-10" db="EMBL/GenBank/DDBJ databases">
        <title>Phylogeny of dyella-like bacteria.</title>
        <authorList>
            <person name="Fu J."/>
        </authorList>
    </citation>
    <scope>NUCLEOTIDE SEQUENCE [LARGE SCALE GENOMIC DNA]</scope>
    <source>
        <strain evidence="2 3">DHG40</strain>
    </source>
</reference>
<keyword evidence="1" id="KW-0812">Transmembrane</keyword>
<organism evidence="2 3">
    <name type="scientific">Dyella humi</name>
    <dbReference type="NCBI Taxonomy" id="1770547"/>
    <lineage>
        <taxon>Bacteria</taxon>
        <taxon>Pseudomonadati</taxon>
        <taxon>Pseudomonadota</taxon>
        <taxon>Gammaproteobacteria</taxon>
        <taxon>Lysobacterales</taxon>
        <taxon>Rhodanobacteraceae</taxon>
        <taxon>Dyella</taxon>
    </lineage>
</organism>
<keyword evidence="1" id="KW-0472">Membrane</keyword>
<evidence type="ECO:0000313" key="3">
    <source>
        <dbReference type="Proteomes" id="UP001620409"/>
    </source>
</evidence>
<proteinExistence type="predicted"/>
<comment type="caution">
    <text evidence="2">The sequence shown here is derived from an EMBL/GenBank/DDBJ whole genome shotgun (WGS) entry which is preliminary data.</text>
</comment>
<keyword evidence="3" id="KW-1185">Reference proteome</keyword>
<protein>
    <recommendedName>
        <fullName evidence="4">DUF805 domain-containing protein</fullName>
    </recommendedName>
</protein>
<evidence type="ECO:0000256" key="1">
    <source>
        <dbReference type="SAM" id="Phobius"/>
    </source>
</evidence>
<feature type="transmembrane region" description="Helical" evidence="1">
    <location>
        <begin position="27"/>
        <end position="47"/>
    </location>
</feature>
<feature type="transmembrane region" description="Helical" evidence="1">
    <location>
        <begin position="54"/>
        <end position="73"/>
    </location>
</feature>
<evidence type="ECO:0008006" key="4">
    <source>
        <dbReference type="Google" id="ProtNLM"/>
    </source>
</evidence>
<accession>A0ABW8ILX3</accession>
<name>A0ABW8ILX3_9GAMM</name>
<dbReference type="Proteomes" id="UP001620409">
    <property type="component" value="Unassembled WGS sequence"/>
</dbReference>
<sequence>MSSNNPYETPRSQVDDRPSDSAELQQIASGQKLIIYSIILNFITIALQHSSGGLALVASLVALVMSIIGILRLCGGFGHSTGTKVLLVIGCFIPLVNLVILVVLSMKATSRLREAGYKVGLLGASLP</sequence>
<keyword evidence="1" id="KW-1133">Transmembrane helix</keyword>
<evidence type="ECO:0000313" key="2">
    <source>
        <dbReference type="EMBL" id="MFK2855730.1"/>
    </source>
</evidence>
<dbReference type="RefSeq" id="WP_380013119.1">
    <property type="nucleotide sequence ID" value="NZ_JADIKI010000023.1"/>
</dbReference>
<feature type="transmembrane region" description="Helical" evidence="1">
    <location>
        <begin position="85"/>
        <end position="104"/>
    </location>
</feature>
<dbReference type="EMBL" id="JADIKI010000023">
    <property type="protein sequence ID" value="MFK2855730.1"/>
    <property type="molecule type" value="Genomic_DNA"/>
</dbReference>